<dbReference type="RefSeq" id="WP_133037004.1">
    <property type="nucleotide sequence ID" value="NZ_BAABEI010000012.1"/>
</dbReference>
<organism evidence="1 2">
    <name type="scientific">Shinella granuli</name>
    <dbReference type="NCBI Taxonomy" id="323621"/>
    <lineage>
        <taxon>Bacteria</taxon>
        <taxon>Pseudomonadati</taxon>
        <taxon>Pseudomonadota</taxon>
        <taxon>Alphaproteobacteria</taxon>
        <taxon>Hyphomicrobiales</taxon>
        <taxon>Rhizobiaceae</taxon>
        <taxon>Shinella</taxon>
    </lineage>
</organism>
<accession>A0A4R2C0Q9</accession>
<sequence length="219" mass="23714">MSGTVIYSTQRSGFEPGMTYRNPRFFQKALASGVSKVIVVGDWPKVVKAYEAIGIAVERYGQGPTSSPGAPAADTAIPDDWRDLPWPEKRLLALAFSSAPVINSLQAHEVIEAEIVKRGGAPKAEIGTDSGNQLSDDQLRAAIKEATGKAPHHKLGREKLIEAFNALNKPVDEGEEASNGSTRREIEADLTAMHVDFDPRDPLEDLAALRELAREERGA</sequence>
<comment type="caution">
    <text evidence="1">The sequence shown here is derived from an EMBL/GenBank/DDBJ whole genome shotgun (WGS) entry which is preliminary data.</text>
</comment>
<keyword evidence="2" id="KW-1185">Reference proteome</keyword>
<gene>
    <name evidence="1" type="ORF">EV665_14328</name>
</gene>
<dbReference type="Proteomes" id="UP000295351">
    <property type="component" value="Unassembled WGS sequence"/>
</dbReference>
<evidence type="ECO:0000313" key="1">
    <source>
        <dbReference type="EMBL" id="TCN32985.1"/>
    </source>
</evidence>
<protein>
    <submittedName>
        <fullName evidence="1">Uncharacterized protein</fullName>
    </submittedName>
</protein>
<name>A0A4R2C0Q9_SHIGR</name>
<reference evidence="1 2" key="1">
    <citation type="submission" date="2019-03" db="EMBL/GenBank/DDBJ databases">
        <title>Genomic Encyclopedia of Type Strains, Phase IV (KMG-IV): sequencing the most valuable type-strain genomes for metagenomic binning, comparative biology and taxonomic classification.</title>
        <authorList>
            <person name="Goeker M."/>
        </authorList>
    </citation>
    <scope>NUCLEOTIDE SEQUENCE [LARGE SCALE GENOMIC DNA]</scope>
    <source>
        <strain evidence="1 2">DSM 18401</strain>
    </source>
</reference>
<dbReference type="EMBL" id="SLVX01000043">
    <property type="protein sequence ID" value="TCN32985.1"/>
    <property type="molecule type" value="Genomic_DNA"/>
</dbReference>
<evidence type="ECO:0000313" key="2">
    <source>
        <dbReference type="Proteomes" id="UP000295351"/>
    </source>
</evidence>
<dbReference type="AlphaFoldDB" id="A0A4R2C0Q9"/>
<proteinExistence type="predicted"/>